<gene>
    <name evidence="1" type="ORF">Sylvanvirus42_4</name>
</gene>
<dbReference type="EMBL" id="MK072548">
    <property type="protein sequence ID" value="AYV87242.1"/>
    <property type="molecule type" value="Genomic_DNA"/>
</dbReference>
<reference evidence="1" key="1">
    <citation type="submission" date="2018-10" db="EMBL/GenBank/DDBJ databases">
        <title>Hidden diversity of soil giant viruses.</title>
        <authorList>
            <person name="Schulz F."/>
            <person name="Alteio L."/>
            <person name="Goudeau D."/>
            <person name="Ryan E.M."/>
            <person name="Malmstrom R.R."/>
            <person name="Blanchard J."/>
            <person name="Woyke T."/>
        </authorList>
    </citation>
    <scope>NUCLEOTIDE SEQUENCE</scope>
    <source>
        <strain evidence="1">SYV1</strain>
    </source>
</reference>
<protein>
    <submittedName>
        <fullName evidence="1">Uncharacterized protein</fullName>
    </submittedName>
</protein>
<evidence type="ECO:0000313" key="1">
    <source>
        <dbReference type="EMBL" id="AYV87242.1"/>
    </source>
</evidence>
<sequence length="105" mass="11504">MSPNREKKIISSMSESESKLFESIQQLHDKVGLLNTKLDSSISTLTALVVSSEQKLEQKIIGSISSLSTQVTVLSGQITACNATTDKIFKRLLPSIGWDRKKSPP</sequence>
<proteinExistence type="predicted"/>
<organism evidence="1">
    <name type="scientific">Sylvanvirus sp</name>
    <dbReference type="NCBI Taxonomy" id="2487774"/>
    <lineage>
        <taxon>Viruses</taxon>
    </lineage>
</organism>
<name>A0A3G5AJ46_9VIRU</name>
<accession>A0A3G5AJ46</accession>